<dbReference type="Gene3D" id="3.40.630.30">
    <property type="match status" value="1"/>
</dbReference>
<evidence type="ECO:0000259" key="3">
    <source>
        <dbReference type="PROSITE" id="PS51186"/>
    </source>
</evidence>
<keyword evidence="5" id="KW-1185">Reference proteome</keyword>
<evidence type="ECO:0000313" key="4">
    <source>
        <dbReference type="EMBL" id="EFO79019.1"/>
    </source>
</evidence>
<protein>
    <submittedName>
        <fullName evidence="4">GCN5-related N-acetyltransferase</fullName>
    </submittedName>
</protein>
<dbReference type="SUPFAM" id="SSF55729">
    <property type="entry name" value="Acyl-CoA N-acyltransferases (Nat)"/>
    <property type="match status" value="1"/>
</dbReference>
<dbReference type="Pfam" id="PF00583">
    <property type="entry name" value="Acetyltransf_1"/>
    <property type="match status" value="1"/>
</dbReference>
<dbReference type="PANTHER" id="PTHR43877:SF2">
    <property type="entry name" value="AMINOALKYLPHOSPHONATE N-ACETYLTRANSFERASE-RELATED"/>
    <property type="match status" value="1"/>
</dbReference>
<proteinExistence type="predicted"/>
<dbReference type="InterPro" id="IPR000182">
    <property type="entry name" value="GNAT_dom"/>
</dbReference>
<keyword evidence="2" id="KW-0012">Acyltransferase</keyword>
<dbReference type="InterPro" id="IPR050832">
    <property type="entry name" value="Bact_Acetyltransf"/>
</dbReference>
<dbReference type="AlphaFoldDB" id="E1IIE4"/>
<keyword evidence="1" id="KW-0808">Transferase</keyword>
<reference evidence="4 5" key="1">
    <citation type="journal article" date="2011" name="J. Bacteriol.">
        <title>Draft genome sequence of the anoxygenic filamentous phototrophic bacterium Oscillochloris trichoides subsp. DG-6.</title>
        <authorList>
            <person name="Kuznetsov B.B."/>
            <person name="Ivanovsky R.N."/>
            <person name="Keppen O.I."/>
            <person name="Sukhacheva M.V."/>
            <person name="Bumazhkin B.K."/>
            <person name="Patutina E.O."/>
            <person name="Beletsky A.V."/>
            <person name="Mardanov A.V."/>
            <person name="Baslerov R.V."/>
            <person name="Panteleeva A.N."/>
            <person name="Kolganova T.V."/>
            <person name="Ravin N.V."/>
            <person name="Skryabin K.G."/>
        </authorList>
    </citation>
    <scope>NUCLEOTIDE SEQUENCE [LARGE SCALE GENOMIC DNA]</scope>
    <source>
        <strain evidence="4 5">DG-6</strain>
    </source>
</reference>
<dbReference type="Proteomes" id="UP000054010">
    <property type="component" value="Unassembled WGS sequence"/>
</dbReference>
<gene>
    <name evidence="4" type="ORF">OSCT_3095</name>
</gene>
<comment type="caution">
    <text evidence="4">The sequence shown here is derived from an EMBL/GenBank/DDBJ whole genome shotgun (WGS) entry which is preliminary data.</text>
</comment>
<name>E1IIE4_9CHLR</name>
<organism evidence="4 5">
    <name type="scientific">Oscillochloris trichoides DG-6</name>
    <dbReference type="NCBI Taxonomy" id="765420"/>
    <lineage>
        <taxon>Bacteria</taxon>
        <taxon>Bacillati</taxon>
        <taxon>Chloroflexota</taxon>
        <taxon>Chloroflexia</taxon>
        <taxon>Chloroflexales</taxon>
        <taxon>Chloroflexineae</taxon>
        <taxon>Oscillochloridaceae</taxon>
        <taxon>Oscillochloris</taxon>
    </lineage>
</organism>
<dbReference type="HOGENOM" id="CLU_1244563_0_0_0"/>
<sequence>MEVLAALLVQLYHVEAPGVLRGPLEGQWGFFQHLLAYELASGSGGRYLAINAAGEIVGTLGLRQPGRTLAMVLPPGTLRMAFQSIGYADTLRLILSGLRAACAPEVILSHGEFYLYSVVVDAPMRGRGIGAKMISSIEAITRQLGGHSLILRVLSDNSSARRLYQRMGYQVVPRRPELLERLAIAIPSEEMRKVLDAHPTDAPIRV</sequence>
<dbReference type="eggNOG" id="COG0456">
    <property type="taxonomic scope" value="Bacteria"/>
</dbReference>
<evidence type="ECO:0000313" key="5">
    <source>
        <dbReference type="Proteomes" id="UP000054010"/>
    </source>
</evidence>
<dbReference type="CDD" id="cd04301">
    <property type="entry name" value="NAT_SF"/>
    <property type="match status" value="1"/>
</dbReference>
<evidence type="ECO:0000256" key="2">
    <source>
        <dbReference type="ARBA" id="ARBA00023315"/>
    </source>
</evidence>
<dbReference type="EMBL" id="ADVR01000133">
    <property type="protein sequence ID" value="EFO79019.1"/>
    <property type="molecule type" value="Genomic_DNA"/>
</dbReference>
<accession>E1IIE4</accession>
<evidence type="ECO:0000256" key="1">
    <source>
        <dbReference type="ARBA" id="ARBA00022679"/>
    </source>
</evidence>
<dbReference type="STRING" id="765420.OSCT_3095"/>
<dbReference type="GO" id="GO:0016747">
    <property type="term" value="F:acyltransferase activity, transferring groups other than amino-acyl groups"/>
    <property type="evidence" value="ECO:0007669"/>
    <property type="project" value="InterPro"/>
</dbReference>
<dbReference type="PROSITE" id="PS51186">
    <property type="entry name" value="GNAT"/>
    <property type="match status" value="1"/>
</dbReference>
<dbReference type="InterPro" id="IPR016181">
    <property type="entry name" value="Acyl_CoA_acyltransferase"/>
</dbReference>
<dbReference type="PANTHER" id="PTHR43877">
    <property type="entry name" value="AMINOALKYLPHOSPHONATE N-ACETYLTRANSFERASE-RELATED-RELATED"/>
    <property type="match status" value="1"/>
</dbReference>
<feature type="domain" description="N-acetyltransferase" evidence="3">
    <location>
        <begin position="6"/>
        <end position="196"/>
    </location>
</feature>